<reference evidence="9 10" key="1">
    <citation type="journal article" date="2017" name="Curr. Biol.">
        <title>Genome architecture and evolution of a unichromosomal asexual nematode.</title>
        <authorList>
            <person name="Fradin H."/>
            <person name="Zegar C."/>
            <person name="Gutwein M."/>
            <person name="Lucas J."/>
            <person name="Kovtun M."/>
            <person name="Corcoran D."/>
            <person name="Baugh L.R."/>
            <person name="Kiontke K."/>
            <person name="Gunsalus K."/>
            <person name="Fitch D.H."/>
            <person name="Piano F."/>
        </authorList>
    </citation>
    <scope>NUCLEOTIDE SEQUENCE [LARGE SCALE GENOMIC DNA]</scope>
    <source>
        <strain evidence="9">PF1309</strain>
    </source>
</reference>
<dbReference type="GO" id="GO:0007254">
    <property type="term" value="P:JNK cascade"/>
    <property type="evidence" value="ECO:0007669"/>
    <property type="project" value="TreeGrafter"/>
</dbReference>
<dbReference type="Pfam" id="PF00640">
    <property type="entry name" value="PID"/>
    <property type="match status" value="1"/>
</dbReference>
<accession>A0A2A2LNL2</accession>
<protein>
    <recommendedName>
        <fullName evidence="11">SH3 domain-containing protein</fullName>
    </recommendedName>
</protein>
<comment type="subcellular location">
    <subcellularLocation>
        <location evidence="1">Cytoplasm</location>
    </subcellularLocation>
</comment>
<name>A0A2A2LNL2_9BILA</name>
<dbReference type="InterPro" id="IPR006020">
    <property type="entry name" value="PTB/PI_dom"/>
</dbReference>
<comment type="caution">
    <text evidence="9">The sequence shown here is derived from an EMBL/GenBank/DDBJ whole genome shotgun (WGS) entry which is preliminary data.</text>
</comment>
<feature type="region of interest" description="Disordered" evidence="6">
    <location>
        <begin position="369"/>
        <end position="420"/>
    </location>
</feature>
<dbReference type="CDD" id="cd01212">
    <property type="entry name" value="PTB_JIP"/>
    <property type="match status" value="1"/>
</dbReference>
<evidence type="ECO:0000256" key="5">
    <source>
        <dbReference type="PROSITE-ProRule" id="PRU00192"/>
    </source>
</evidence>
<dbReference type="InterPro" id="IPR001452">
    <property type="entry name" value="SH3_domain"/>
</dbReference>
<feature type="compositionally biased region" description="Acidic residues" evidence="6">
    <location>
        <begin position="213"/>
        <end position="231"/>
    </location>
</feature>
<dbReference type="STRING" id="2018661.A0A2A2LNL2"/>
<feature type="compositionally biased region" description="Acidic residues" evidence="6">
    <location>
        <begin position="248"/>
        <end position="263"/>
    </location>
</feature>
<evidence type="ECO:0008006" key="11">
    <source>
        <dbReference type="Google" id="ProtNLM"/>
    </source>
</evidence>
<dbReference type="CDD" id="cd11801">
    <property type="entry name" value="SH3_JIP1_like"/>
    <property type="match status" value="1"/>
</dbReference>
<dbReference type="SMART" id="SM00462">
    <property type="entry name" value="PTB"/>
    <property type="match status" value="1"/>
</dbReference>
<organism evidence="9 10">
    <name type="scientific">Diploscapter pachys</name>
    <dbReference type="NCBI Taxonomy" id="2018661"/>
    <lineage>
        <taxon>Eukaryota</taxon>
        <taxon>Metazoa</taxon>
        <taxon>Ecdysozoa</taxon>
        <taxon>Nematoda</taxon>
        <taxon>Chromadorea</taxon>
        <taxon>Rhabditida</taxon>
        <taxon>Rhabditina</taxon>
        <taxon>Rhabditomorpha</taxon>
        <taxon>Rhabditoidea</taxon>
        <taxon>Rhabditidae</taxon>
        <taxon>Diploscapter</taxon>
    </lineage>
</organism>
<dbReference type="GO" id="GO:0005078">
    <property type="term" value="F:MAP-kinase scaffold activity"/>
    <property type="evidence" value="ECO:0007669"/>
    <property type="project" value="TreeGrafter"/>
</dbReference>
<feature type="domain" description="SH3" evidence="8">
    <location>
        <begin position="568"/>
        <end position="629"/>
    </location>
</feature>
<dbReference type="InterPro" id="IPR047178">
    <property type="entry name" value="JIP1_scaffold"/>
</dbReference>
<proteinExistence type="inferred from homology"/>
<feature type="region of interest" description="Disordered" evidence="6">
    <location>
        <begin position="74"/>
        <end position="94"/>
    </location>
</feature>
<gene>
    <name evidence="9" type="ORF">WR25_11872</name>
</gene>
<keyword evidence="3 5" id="KW-0728">SH3 domain</keyword>
<evidence type="ECO:0000256" key="1">
    <source>
        <dbReference type="ARBA" id="ARBA00004496"/>
    </source>
</evidence>
<dbReference type="GO" id="GO:0046328">
    <property type="term" value="P:regulation of JNK cascade"/>
    <property type="evidence" value="ECO:0007669"/>
    <property type="project" value="InterPro"/>
</dbReference>
<dbReference type="AlphaFoldDB" id="A0A2A2LNL2"/>
<comment type="similarity">
    <text evidence="2">Belongs to the JIP scaffold family.</text>
</comment>
<dbReference type="EMBL" id="LIAE01006547">
    <property type="protein sequence ID" value="PAV87814.1"/>
    <property type="molecule type" value="Genomic_DNA"/>
</dbReference>
<dbReference type="PANTHER" id="PTHR47437:SF4">
    <property type="entry name" value="JNK-INTERACTING PROTEIN 1-LIKE PROTEIN"/>
    <property type="match status" value="1"/>
</dbReference>
<dbReference type="SUPFAM" id="SSF50729">
    <property type="entry name" value="PH domain-like"/>
    <property type="match status" value="1"/>
</dbReference>
<evidence type="ECO:0000256" key="4">
    <source>
        <dbReference type="ARBA" id="ARBA00022490"/>
    </source>
</evidence>
<evidence type="ECO:0000259" key="8">
    <source>
        <dbReference type="PROSITE" id="PS50002"/>
    </source>
</evidence>
<feature type="domain" description="PID" evidence="7">
    <location>
        <begin position="653"/>
        <end position="784"/>
    </location>
</feature>
<sequence>METGKEGSESSDAEEQVTVINRSHSITGVDKRLVYSEGESVEDEQTDEEDSDSEFLVHPILHNLIKSKSAYTMRSNANSNGDESMANGSARRMKASRTAFEMNLSKMIESTEKSILEENEDAIRVFIPDLNVKWPEPDDYKTRSKSGIPKREEEEEESDNEESDEDDAEERRRASGSWSAPPNILDRRRSSSLIADCEESAECWSAPETMYDAGDDGDASGNCTEDEEHNDDSDLRRTKRKYRRKEESNEEVGDSQEEDDPSEEIWPSEIVMRRERPAWISNGIQQSVPRTFSVQFGACRDNRNLSSLRPSYSAHASLLEGAEATSGSELNEQERKDVMKRCEWLERGSRMEISQRNTQDIQEYPPYTLYDEEDPNSLGIGMSRSNTGEELGNGQRARRRLPKRPDEEDNASGMQEGEKRQQLYIPLQQKLPDMASNGDPSFSSNLACIETPISPRVFAQSPLGSGRRLPALPVSVSVTLPPLHSSISTLNRMSIPPHKQQQQQQPDPNQLCFFDGLTDSVMMSRSGVEDSYYEEEDGINGNGEERKRRAYFSPENSSGISSCTTSGSLSPTHRVQSTFIPRHNDELLLEIGDAVHVERTCEDLWSYGTNLRTGRTGFFPNCVVCEIDFIDEICTGTLAANNKKVVEASRDTFYLTMLASIEVAHHKGNDVLLQAMNKVLSMCRNREETIVPQTVLMEISFRGIHIIDKKKKNFFQCPSFDFFYSLQNISFCGAHPKQLKYFAFISKHPLLPRFACHVFMSNQSTQPIVESIGRAFKRSYDEYMAFAHPTEDIYLE</sequence>
<feature type="region of interest" description="Disordered" evidence="6">
    <location>
        <begin position="1"/>
        <end position="53"/>
    </location>
</feature>
<dbReference type="InterPro" id="IPR036028">
    <property type="entry name" value="SH3-like_dom_sf"/>
</dbReference>
<evidence type="ECO:0000256" key="2">
    <source>
        <dbReference type="ARBA" id="ARBA00009866"/>
    </source>
</evidence>
<dbReference type="InterPro" id="IPR011993">
    <property type="entry name" value="PH-like_dom_sf"/>
</dbReference>
<evidence type="ECO:0000256" key="6">
    <source>
        <dbReference type="SAM" id="MobiDB-lite"/>
    </source>
</evidence>
<feature type="compositionally biased region" description="Acidic residues" evidence="6">
    <location>
        <begin position="153"/>
        <end position="168"/>
    </location>
</feature>
<feature type="region of interest" description="Disordered" evidence="6">
    <location>
        <begin position="208"/>
        <end position="267"/>
    </location>
</feature>
<evidence type="ECO:0000256" key="3">
    <source>
        <dbReference type="ARBA" id="ARBA00022443"/>
    </source>
</evidence>
<keyword evidence="4" id="KW-0963">Cytoplasm</keyword>
<dbReference type="PANTHER" id="PTHR47437">
    <property type="entry name" value="JNK-INTERACTING PROTEIN 1-LIKE PROTEIN"/>
    <property type="match status" value="1"/>
</dbReference>
<dbReference type="OrthoDB" id="5965083at2759"/>
<dbReference type="GO" id="GO:0005737">
    <property type="term" value="C:cytoplasm"/>
    <property type="evidence" value="ECO:0007669"/>
    <property type="project" value="UniProtKB-SubCell"/>
</dbReference>
<feature type="region of interest" description="Disordered" evidence="6">
    <location>
        <begin position="134"/>
        <end position="189"/>
    </location>
</feature>
<dbReference type="Gene3D" id="2.30.29.30">
    <property type="entry name" value="Pleckstrin-homology domain (PH domain)/Phosphotyrosine-binding domain (PTB)"/>
    <property type="match status" value="1"/>
</dbReference>
<dbReference type="SUPFAM" id="SSF50044">
    <property type="entry name" value="SH3-domain"/>
    <property type="match status" value="1"/>
</dbReference>
<dbReference type="Proteomes" id="UP000218231">
    <property type="component" value="Unassembled WGS sequence"/>
</dbReference>
<feature type="compositionally biased region" description="Acidic residues" evidence="6">
    <location>
        <begin position="39"/>
        <end position="53"/>
    </location>
</feature>
<dbReference type="Gene3D" id="2.30.30.40">
    <property type="entry name" value="SH3 Domains"/>
    <property type="match status" value="1"/>
</dbReference>
<dbReference type="PROSITE" id="PS01179">
    <property type="entry name" value="PID"/>
    <property type="match status" value="1"/>
</dbReference>
<evidence type="ECO:0000313" key="9">
    <source>
        <dbReference type="EMBL" id="PAV87814.1"/>
    </source>
</evidence>
<dbReference type="SMART" id="SM00326">
    <property type="entry name" value="SH3"/>
    <property type="match status" value="1"/>
</dbReference>
<keyword evidence="10" id="KW-1185">Reference proteome</keyword>
<dbReference type="GO" id="GO:0008432">
    <property type="term" value="F:JUN kinase binding"/>
    <property type="evidence" value="ECO:0007669"/>
    <property type="project" value="TreeGrafter"/>
</dbReference>
<evidence type="ECO:0000313" key="10">
    <source>
        <dbReference type="Proteomes" id="UP000218231"/>
    </source>
</evidence>
<evidence type="ECO:0000259" key="7">
    <source>
        <dbReference type="PROSITE" id="PS01179"/>
    </source>
</evidence>
<dbReference type="PROSITE" id="PS50002">
    <property type="entry name" value="SH3"/>
    <property type="match status" value="1"/>
</dbReference>